<dbReference type="VEuPathDB" id="MicrosporidiaDB:THOM_0006"/>
<evidence type="ECO:0000313" key="2">
    <source>
        <dbReference type="EMBL" id="ELQ76979.1"/>
    </source>
</evidence>
<dbReference type="EMBL" id="JH993798">
    <property type="protein sequence ID" value="ELQ76979.1"/>
    <property type="molecule type" value="Genomic_DNA"/>
</dbReference>
<feature type="transmembrane region" description="Helical" evidence="1">
    <location>
        <begin position="126"/>
        <end position="144"/>
    </location>
</feature>
<gene>
    <name evidence="2" type="ORF">THOM_0006</name>
</gene>
<dbReference type="Proteomes" id="UP000011185">
    <property type="component" value="Unassembled WGS sequence"/>
</dbReference>
<proteinExistence type="predicted"/>
<sequence length="220" mass="25497">MLTSLSIKDLWVTSNATFIALYSLYVSSWIIRLPFAVGVPRIMTNMSVATAYFLTLYPQKHNLDLILENTNTFCLLFFLTNPPLLYMLPFYISSIVNISSVVITHPKLKRYGFASYCHGINKNRESIIMISYIIELCMIPLVVLFSVLGYSSFFNMVSYGLLIRMSLKIDMMMRRALLIILQVIDSKIVNLPKDWQKLYMDLKDYMQVKHMVVSEEVKDK</sequence>
<dbReference type="InParanoid" id="L7JZW3"/>
<accession>L7JZW3</accession>
<organism evidence="2 3">
    <name type="scientific">Trachipleistophora hominis</name>
    <name type="common">Microsporidian parasite</name>
    <dbReference type="NCBI Taxonomy" id="72359"/>
    <lineage>
        <taxon>Eukaryota</taxon>
        <taxon>Fungi</taxon>
        <taxon>Fungi incertae sedis</taxon>
        <taxon>Microsporidia</taxon>
        <taxon>Pleistophoridae</taxon>
        <taxon>Trachipleistophora</taxon>
    </lineage>
</organism>
<keyword evidence="1" id="KW-1133">Transmembrane helix</keyword>
<evidence type="ECO:0000256" key="1">
    <source>
        <dbReference type="SAM" id="Phobius"/>
    </source>
</evidence>
<keyword evidence="1" id="KW-0812">Transmembrane</keyword>
<name>L7JZW3_TRAHO</name>
<keyword evidence="1" id="KW-0472">Membrane</keyword>
<reference evidence="2 3" key="1">
    <citation type="journal article" date="2012" name="PLoS Pathog.">
        <title>The genome of the obligate intracellular parasite Trachipleistophora hominis: new insights into microsporidian genome dynamics and reductive evolution.</title>
        <authorList>
            <person name="Heinz E."/>
            <person name="Williams T.A."/>
            <person name="Nakjang S."/>
            <person name="Noel C.J."/>
            <person name="Swan D.C."/>
            <person name="Goldberg A.V."/>
            <person name="Harris S.R."/>
            <person name="Weinmaier T."/>
            <person name="Markert S."/>
            <person name="Becher D."/>
            <person name="Bernhardt J."/>
            <person name="Dagan T."/>
            <person name="Hacker C."/>
            <person name="Lucocq J.M."/>
            <person name="Schweder T."/>
            <person name="Rattei T."/>
            <person name="Hall N."/>
            <person name="Hirt R.P."/>
            <person name="Embley T.M."/>
        </authorList>
    </citation>
    <scope>NUCLEOTIDE SEQUENCE [LARGE SCALE GENOMIC DNA]</scope>
</reference>
<dbReference type="HOGENOM" id="CLU_1256825_0_0_1"/>
<feature type="transmembrane region" description="Helical" evidence="1">
    <location>
        <begin position="84"/>
        <end position="105"/>
    </location>
</feature>
<dbReference type="AlphaFoldDB" id="L7JZW3"/>
<evidence type="ECO:0000313" key="3">
    <source>
        <dbReference type="Proteomes" id="UP000011185"/>
    </source>
</evidence>
<dbReference type="OMA" id="RMKSAVY"/>
<protein>
    <submittedName>
        <fullName evidence="2">Putative transporter</fullName>
    </submittedName>
</protein>
<keyword evidence="3" id="KW-1185">Reference proteome</keyword>
<dbReference type="OrthoDB" id="10340375at2759"/>